<dbReference type="PANTHER" id="PTHR34582:SF2">
    <property type="entry name" value="UPF0702 TRANSMEMBRANE PROTEIN YDFR"/>
    <property type="match status" value="1"/>
</dbReference>
<evidence type="ECO:0000313" key="10">
    <source>
        <dbReference type="EMBL" id="MFC0216022.1"/>
    </source>
</evidence>
<keyword evidence="11" id="KW-1185">Reference proteome</keyword>
<feature type="transmembrane region" description="Helical" evidence="8">
    <location>
        <begin position="6"/>
        <end position="24"/>
    </location>
</feature>
<keyword evidence="5 8" id="KW-1133">Transmembrane helix</keyword>
<dbReference type="InterPro" id="IPR023090">
    <property type="entry name" value="UPF0702_alpha/beta_dom_sf"/>
</dbReference>
<feature type="region of interest" description="Disordered" evidence="7">
    <location>
        <begin position="172"/>
        <end position="193"/>
    </location>
</feature>
<evidence type="ECO:0000313" key="11">
    <source>
        <dbReference type="Proteomes" id="UP001589776"/>
    </source>
</evidence>
<comment type="caution">
    <text evidence="10">The sequence shown here is derived from an EMBL/GenBank/DDBJ whole genome shotgun (WGS) entry which is preliminary data.</text>
</comment>
<dbReference type="Pfam" id="PF04239">
    <property type="entry name" value="DUF421"/>
    <property type="match status" value="1"/>
</dbReference>
<keyword evidence="3" id="KW-1003">Cell membrane</keyword>
<evidence type="ECO:0000256" key="7">
    <source>
        <dbReference type="SAM" id="MobiDB-lite"/>
    </source>
</evidence>
<evidence type="ECO:0000256" key="6">
    <source>
        <dbReference type="ARBA" id="ARBA00023136"/>
    </source>
</evidence>
<organism evidence="10 11">
    <name type="scientific">Paenibacillus chartarius</name>
    <dbReference type="NCBI Taxonomy" id="747481"/>
    <lineage>
        <taxon>Bacteria</taxon>
        <taxon>Bacillati</taxon>
        <taxon>Bacillota</taxon>
        <taxon>Bacilli</taxon>
        <taxon>Bacillales</taxon>
        <taxon>Paenibacillaceae</taxon>
        <taxon>Paenibacillus</taxon>
    </lineage>
</organism>
<dbReference type="Gene3D" id="3.30.240.20">
    <property type="entry name" value="bsu07140 like domains"/>
    <property type="match status" value="1"/>
</dbReference>
<evidence type="ECO:0000256" key="5">
    <source>
        <dbReference type="ARBA" id="ARBA00022989"/>
    </source>
</evidence>
<comment type="subcellular location">
    <subcellularLocation>
        <location evidence="1">Cell membrane</location>
        <topology evidence="1">Multi-pass membrane protein</topology>
    </subcellularLocation>
</comment>
<evidence type="ECO:0000256" key="8">
    <source>
        <dbReference type="SAM" id="Phobius"/>
    </source>
</evidence>
<proteinExistence type="inferred from homology"/>
<dbReference type="InterPro" id="IPR007353">
    <property type="entry name" value="DUF421"/>
</dbReference>
<feature type="transmembrane region" description="Helical" evidence="8">
    <location>
        <begin position="31"/>
        <end position="51"/>
    </location>
</feature>
<reference evidence="10 11" key="1">
    <citation type="submission" date="2024-09" db="EMBL/GenBank/DDBJ databases">
        <authorList>
            <person name="Sun Q."/>
            <person name="Mori K."/>
        </authorList>
    </citation>
    <scope>NUCLEOTIDE SEQUENCE [LARGE SCALE GENOMIC DNA]</scope>
    <source>
        <strain evidence="10 11">CCM 7759</strain>
    </source>
</reference>
<evidence type="ECO:0000256" key="1">
    <source>
        <dbReference type="ARBA" id="ARBA00004651"/>
    </source>
</evidence>
<keyword evidence="6 8" id="KW-0472">Membrane</keyword>
<comment type="similarity">
    <text evidence="2">Belongs to the UPF0702 family.</text>
</comment>
<dbReference type="Proteomes" id="UP001589776">
    <property type="component" value="Unassembled WGS sequence"/>
</dbReference>
<dbReference type="RefSeq" id="WP_377473777.1">
    <property type="nucleotide sequence ID" value="NZ_JBHLWN010000107.1"/>
</dbReference>
<evidence type="ECO:0000256" key="4">
    <source>
        <dbReference type="ARBA" id="ARBA00022692"/>
    </source>
</evidence>
<feature type="domain" description="YetF C-terminal" evidence="9">
    <location>
        <begin position="80"/>
        <end position="145"/>
    </location>
</feature>
<evidence type="ECO:0000256" key="3">
    <source>
        <dbReference type="ARBA" id="ARBA00022475"/>
    </source>
</evidence>
<gene>
    <name evidence="10" type="ORF">ACFFK0_26845</name>
</gene>
<dbReference type="PANTHER" id="PTHR34582">
    <property type="entry name" value="UPF0702 TRANSMEMBRANE PROTEIN YCAP"/>
    <property type="match status" value="1"/>
</dbReference>
<name>A0ABV6DTP5_9BACL</name>
<evidence type="ECO:0000256" key="2">
    <source>
        <dbReference type="ARBA" id="ARBA00006448"/>
    </source>
</evidence>
<protein>
    <submittedName>
        <fullName evidence="10">DUF421 domain-containing protein</fullName>
    </submittedName>
</protein>
<evidence type="ECO:0000259" key="9">
    <source>
        <dbReference type="Pfam" id="PF04239"/>
    </source>
</evidence>
<sequence>MDITWNIIWKCAMTVLTGILLMRLSGRKSIAQMTVATTVIMISIGELLASGIIDNKIWRATAAVGLFLLTLVILEWLEVKSTLFQKWMSGEPVVVIRDGQVDERMLRKMRITHQQLNMRLRQKGIASLSDVKIGTIEVNGELGFEWSPHAKPATLGDLEKLLAAYHLLPANDNSPPLTSDKPQDAQDGPLTLH</sequence>
<dbReference type="EMBL" id="JBHLWN010000107">
    <property type="protein sequence ID" value="MFC0216022.1"/>
    <property type="molecule type" value="Genomic_DNA"/>
</dbReference>
<keyword evidence="4 8" id="KW-0812">Transmembrane</keyword>
<feature type="transmembrane region" description="Helical" evidence="8">
    <location>
        <begin position="57"/>
        <end position="77"/>
    </location>
</feature>
<accession>A0ABV6DTP5</accession>